<protein>
    <submittedName>
        <fullName evidence="3">Uncharacterized protein</fullName>
    </submittedName>
</protein>
<evidence type="ECO:0000313" key="4">
    <source>
        <dbReference type="Proteomes" id="UP000031408"/>
    </source>
</evidence>
<dbReference type="Proteomes" id="UP000031408">
    <property type="component" value="Unassembled WGS sequence"/>
</dbReference>
<dbReference type="RefSeq" id="WP_039136749.1">
    <property type="nucleotide sequence ID" value="NZ_JSVC01000002.1"/>
</dbReference>
<name>A0A0C1L787_9BACT</name>
<dbReference type="AlphaFoldDB" id="A0A0C1L787"/>
<comment type="caution">
    <text evidence="3">The sequence shown here is derived from an EMBL/GenBank/DDBJ whole genome shotgun (WGS) entry which is preliminary data.</text>
</comment>
<feature type="signal peptide" evidence="2">
    <location>
        <begin position="1"/>
        <end position="23"/>
    </location>
</feature>
<keyword evidence="2" id="KW-0732">Signal</keyword>
<evidence type="ECO:0000256" key="1">
    <source>
        <dbReference type="SAM" id="MobiDB-lite"/>
    </source>
</evidence>
<reference evidence="3 4" key="1">
    <citation type="submission" date="2014-11" db="EMBL/GenBank/DDBJ databases">
        <title>Genome sequence of Flavihumibacter solisilvae 3-3.</title>
        <authorList>
            <person name="Zhou G."/>
            <person name="Li M."/>
            <person name="Wang G."/>
        </authorList>
    </citation>
    <scope>NUCLEOTIDE SEQUENCE [LARGE SCALE GENOMIC DNA]</scope>
    <source>
        <strain evidence="3 4">3-3</strain>
    </source>
</reference>
<organism evidence="3 4">
    <name type="scientific">Flavihumibacter solisilvae</name>
    <dbReference type="NCBI Taxonomy" id="1349421"/>
    <lineage>
        <taxon>Bacteria</taxon>
        <taxon>Pseudomonadati</taxon>
        <taxon>Bacteroidota</taxon>
        <taxon>Chitinophagia</taxon>
        <taxon>Chitinophagales</taxon>
        <taxon>Chitinophagaceae</taxon>
        <taxon>Flavihumibacter</taxon>
    </lineage>
</organism>
<dbReference type="STRING" id="1349421.OI18_02140"/>
<sequence>MKTLPRQLVLLLALLLFSTQMRSGNSNRTGMHAQTCPNAHISPGQAVNDNEEEMDQSLMTEYRIGNLMSII</sequence>
<accession>A0A0C1L787</accession>
<evidence type="ECO:0000256" key="2">
    <source>
        <dbReference type="SAM" id="SignalP"/>
    </source>
</evidence>
<keyword evidence="4" id="KW-1185">Reference proteome</keyword>
<gene>
    <name evidence="3" type="ORF">OI18_02140</name>
</gene>
<evidence type="ECO:0000313" key="3">
    <source>
        <dbReference type="EMBL" id="KIC96012.1"/>
    </source>
</evidence>
<feature type="chain" id="PRO_5002134795" evidence="2">
    <location>
        <begin position="24"/>
        <end position="71"/>
    </location>
</feature>
<proteinExistence type="predicted"/>
<feature type="region of interest" description="Disordered" evidence="1">
    <location>
        <begin position="26"/>
        <end position="47"/>
    </location>
</feature>
<dbReference type="EMBL" id="JSVC01000002">
    <property type="protein sequence ID" value="KIC96012.1"/>
    <property type="molecule type" value="Genomic_DNA"/>
</dbReference>